<organism evidence="1">
    <name type="scientific">uncultured Sulfurovum sp</name>
    <dbReference type="NCBI Taxonomy" id="269237"/>
    <lineage>
        <taxon>Bacteria</taxon>
        <taxon>Pseudomonadati</taxon>
        <taxon>Campylobacterota</taxon>
        <taxon>Epsilonproteobacteria</taxon>
        <taxon>Campylobacterales</taxon>
        <taxon>Sulfurovaceae</taxon>
        <taxon>Sulfurovum</taxon>
        <taxon>environmental samples</taxon>
    </lineage>
</organism>
<evidence type="ECO:0000313" key="1">
    <source>
        <dbReference type="EMBL" id="CAA6828411.1"/>
    </source>
</evidence>
<accession>A0A6S6UDG2</accession>
<gene>
    <name evidence="1" type="ORF">HELGO_WM1973</name>
</gene>
<dbReference type="EMBL" id="CACVAS010000170">
    <property type="protein sequence ID" value="CAA6828411.1"/>
    <property type="molecule type" value="Genomic_DNA"/>
</dbReference>
<name>A0A6S6UDG2_9BACT</name>
<sequence length="40" mass="4427">MFQKLAPLIVLALFAGGVYLMIQGMDNAVSMTKEKKVIEK</sequence>
<reference evidence="1" key="1">
    <citation type="submission" date="2020-01" db="EMBL/GenBank/DDBJ databases">
        <authorList>
            <person name="Meier V. D."/>
            <person name="Meier V D."/>
        </authorList>
    </citation>
    <scope>NUCLEOTIDE SEQUENCE</scope>
    <source>
        <strain evidence="1">HLG_WM_MAG_01</strain>
    </source>
</reference>
<protein>
    <submittedName>
        <fullName evidence="1">Uncharacterized protein</fullName>
    </submittedName>
</protein>
<proteinExistence type="predicted"/>
<dbReference type="AlphaFoldDB" id="A0A6S6UDG2"/>